<comment type="subcellular location">
    <subcellularLocation>
        <location evidence="2">Chromosome</location>
    </subcellularLocation>
    <subcellularLocation>
        <location evidence="1">Nucleus</location>
    </subcellularLocation>
</comment>
<dbReference type="SUPFAM" id="SSF47113">
    <property type="entry name" value="Histone-fold"/>
    <property type="match status" value="1"/>
</dbReference>
<comment type="caution">
    <text evidence="8">The sequence shown here is derived from an EMBL/GenBank/DDBJ whole genome shotgun (WGS) entry which is preliminary data.</text>
</comment>
<protein>
    <recommendedName>
        <fullName evidence="7">CENP-T/Histone H4 histone fold domain-containing protein</fullName>
    </recommendedName>
</protein>
<gene>
    <name evidence="8" type="ORF">BG011_009821</name>
</gene>
<dbReference type="Pfam" id="PF15511">
    <property type="entry name" value="CENP-T_C"/>
    <property type="match status" value="1"/>
</dbReference>
<dbReference type="InterPro" id="IPR009072">
    <property type="entry name" value="Histone-fold"/>
</dbReference>
<dbReference type="Gene3D" id="1.10.20.10">
    <property type="entry name" value="Histone, subunit A"/>
    <property type="match status" value="1"/>
</dbReference>
<reference evidence="8" key="1">
    <citation type="journal article" date="2020" name="Fungal Divers.">
        <title>Resolving the Mortierellaceae phylogeny through synthesis of multi-gene phylogenetics and phylogenomics.</title>
        <authorList>
            <person name="Vandepol N."/>
            <person name="Liber J."/>
            <person name="Desiro A."/>
            <person name="Na H."/>
            <person name="Kennedy M."/>
            <person name="Barry K."/>
            <person name="Grigoriev I.V."/>
            <person name="Miller A.N."/>
            <person name="O'Donnell K."/>
            <person name="Stajich J.E."/>
            <person name="Bonito G."/>
        </authorList>
    </citation>
    <scope>NUCLEOTIDE SEQUENCE</scope>
    <source>
        <strain evidence="8">KOD948</strain>
    </source>
</reference>
<evidence type="ECO:0000313" key="9">
    <source>
        <dbReference type="Proteomes" id="UP000726737"/>
    </source>
</evidence>
<feature type="region of interest" description="Disordered" evidence="6">
    <location>
        <begin position="184"/>
        <end position="210"/>
    </location>
</feature>
<keyword evidence="4" id="KW-0158">Chromosome</keyword>
<evidence type="ECO:0000256" key="6">
    <source>
        <dbReference type="SAM" id="MobiDB-lite"/>
    </source>
</evidence>
<sequence>MEQTPTPGTKPHRAGLRRPNYGPMEKALKFPAMRRNIVDESLLQELNQTHIGDEPRASRQSNSFRDRTSIQPDVQPLNPRSPASSQYYIGGVAESRRRTADMENPFLVTKKPRTGLRRPNYGPMEEAILGREPATSNAKRIDEGDLLEILNPYRGHQRNSLIHEEAFKQPPQSDGLVIDNQPFRASTTGTGTYSAPLTPRRRTPRRKSASNFLKPSAIKAFADAEAARRDQLIYEAVTWRNRPPREQFSPMHILRQLSRVPGFNPLPKLSPERQPIPGSEDWRKLTPKSPRIRRISIPDEPNSTTTPRRNLNARPSSTGPDRSAMSEEERRAYDRFMNSNPFLSPEEINRLWEEEVDVARNRGQQQPLSGGRGSFGMSLTGNQEHALEDGDNTKDFGAGLGDLTDPFINPIDMEERPAHFDDNTITSMPGFEQHQEQEQDQSVSREQDTYDQGQQYQDRGHGQGQDQHYQDHDQGQVQDEHFHDQGRDLDQSQSQSQSQDQHYQDYDQSQDRDQHNQDHDHGLEQTQEHHEDQGQLDVEHELPHDESAAGQLMASTDSDSMATLSETPGITLALSMSQNEPSESANANAQDTNISEDADFANMNLDEEGWEDIIEDEEQGAHDQQQQQQQQQALELEAATIGNEEVAAMDHADLGVDAHMNADIDADVNKDMNVDMGEAMNESVDADVNADVDADVNMGMEMQTHEDQEEQDRRLEGQQEHEDGYMNIHEEDHVELHEHEEQQDRQTTQYFNDFPSELGIMSNGKILPTSFPAPKKTTRLSAAGLPVVSMPTSLQKQHIHTFSRLRVSQEAMQVVLEGSHQFFEQISNDLAAYADHAGRRTIDESDVECLMQRLRITNDKASLESLLHRYLPRELRDKVLYPDELQRMRRQ</sequence>
<dbReference type="CDD" id="cd22920">
    <property type="entry name" value="HFD_CENP-T"/>
    <property type="match status" value="1"/>
</dbReference>
<keyword evidence="5" id="KW-0539">Nucleus</keyword>
<dbReference type="AlphaFoldDB" id="A0A9P6TW85"/>
<evidence type="ECO:0000313" key="8">
    <source>
        <dbReference type="EMBL" id="KAG0248876.1"/>
    </source>
</evidence>
<dbReference type="InterPro" id="IPR028255">
    <property type="entry name" value="CENP-T"/>
</dbReference>
<dbReference type="GO" id="GO:0007059">
    <property type="term" value="P:chromosome segregation"/>
    <property type="evidence" value="ECO:0007669"/>
    <property type="project" value="TreeGrafter"/>
</dbReference>
<feature type="compositionally biased region" description="Polar residues" evidence="6">
    <location>
        <begin position="301"/>
        <end position="320"/>
    </location>
</feature>
<dbReference type="PANTHER" id="PTHR46904:SF1">
    <property type="entry name" value="CENTROMERE PROTEIN T"/>
    <property type="match status" value="1"/>
</dbReference>
<evidence type="ECO:0000256" key="1">
    <source>
        <dbReference type="ARBA" id="ARBA00004123"/>
    </source>
</evidence>
<feature type="domain" description="CENP-T/Histone H4 histone fold" evidence="7">
    <location>
        <begin position="787"/>
        <end position="879"/>
    </location>
</feature>
<evidence type="ECO:0000259" key="7">
    <source>
        <dbReference type="Pfam" id="PF15511"/>
    </source>
</evidence>
<feature type="region of interest" description="Disordered" evidence="6">
    <location>
        <begin position="264"/>
        <end position="329"/>
    </location>
</feature>
<dbReference type="GO" id="GO:0005634">
    <property type="term" value="C:nucleus"/>
    <property type="evidence" value="ECO:0007669"/>
    <property type="project" value="UniProtKB-SubCell"/>
</dbReference>
<feature type="compositionally biased region" description="Basic and acidic residues" evidence="6">
    <location>
        <begin position="433"/>
        <end position="448"/>
    </location>
</feature>
<dbReference type="GO" id="GO:0000278">
    <property type="term" value="P:mitotic cell cycle"/>
    <property type="evidence" value="ECO:0007669"/>
    <property type="project" value="TreeGrafter"/>
</dbReference>
<evidence type="ECO:0000256" key="5">
    <source>
        <dbReference type="ARBA" id="ARBA00023242"/>
    </source>
</evidence>
<proteinExistence type="inferred from homology"/>
<feature type="region of interest" description="Disordered" evidence="6">
    <location>
        <begin position="46"/>
        <end position="96"/>
    </location>
</feature>
<dbReference type="GO" id="GO:0003677">
    <property type="term" value="F:DNA binding"/>
    <property type="evidence" value="ECO:0007669"/>
    <property type="project" value="InterPro"/>
</dbReference>
<dbReference type="OrthoDB" id="10071681at2759"/>
<dbReference type="EMBL" id="JAAAJA010000905">
    <property type="protein sequence ID" value="KAG0248876.1"/>
    <property type="molecule type" value="Genomic_DNA"/>
</dbReference>
<comment type="similarity">
    <text evidence="3">Belongs to the CENP-T/CNN1 family.</text>
</comment>
<dbReference type="GO" id="GO:0051382">
    <property type="term" value="P:kinetochore assembly"/>
    <property type="evidence" value="ECO:0007669"/>
    <property type="project" value="InterPro"/>
</dbReference>
<feature type="region of interest" description="Disordered" evidence="6">
    <location>
        <begin position="1"/>
        <end position="25"/>
    </location>
</feature>
<feature type="compositionally biased region" description="Basic and acidic residues" evidence="6">
    <location>
        <begin position="468"/>
        <end position="490"/>
    </location>
</feature>
<organism evidence="8 9">
    <name type="scientific">Mortierella polycephala</name>
    <dbReference type="NCBI Taxonomy" id="41804"/>
    <lineage>
        <taxon>Eukaryota</taxon>
        <taxon>Fungi</taxon>
        <taxon>Fungi incertae sedis</taxon>
        <taxon>Mucoromycota</taxon>
        <taxon>Mortierellomycotina</taxon>
        <taxon>Mortierellomycetes</taxon>
        <taxon>Mortierellales</taxon>
        <taxon>Mortierellaceae</taxon>
        <taxon>Mortierella</taxon>
    </lineage>
</organism>
<feature type="compositionally biased region" description="Basic and acidic residues" evidence="6">
    <location>
        <begin position="502"/>
        <end position="536"/>
    </location>
</feature>
<dbReference type="InterPro" id="IPR035425">
    <property type="entry name" value="CENP-T/H4_C"/>
</dbReference>
<feature type="compositionally biased region" description="Low complexity" evidence="6">
    <location>
        <begin position="491"/>
        <end position="501"/>
    </location>
</feature>
<feature type="compositionally biased region" description="Polar residues" evidence="6">
    <location>
        <begin position="184"/>
        <end position="195"/>
    </location>
</feature>
<evidence type="ECO:0000256" key="4">
    <source>
        <dbReference type="ARBA" id="ARBA00022454"/>
    </source>
</evidence>
<keyword evidence="9" id="KW-1185">Reference proteome</keyword>
<dbReference type="GO" id="GO:0046982">
    <property type="term" value="F:protein heterodimerization activity"/>
    <property type="evidence" value="ECO:0007669"/>
    <property type="project" value="InterPro"/>
</dbReference>
<evidence type="ECO:0000256" key="2">
    <source>
        <dbReference type="ARBA" id="ARBA00004286"/>
    </source>
</evidence>
<feature type="region of interest" description="Disordered" evidence="6">
    <location>
        <begin position="420"/>
        <end position="536"/>
    </location>
</feature>
<name>A0A9P6TW85_9FUNG</name>
<accession>A0A9P6TW85</accession>
<dbReference type="Proteomes" id="UP000726737">
    <property type="component" value="Unassembled WGS sequence"/>
</dbReference>
<dbReference type="GO" id="GO:0000776">
    <property type="term" value="C:kinetochore"/>
    <property type="evidence" value="ECO:0007669"/>
    <property type="project" value="InterPro"/>
</dbReference>
<dbReference type="PANTHER" id="PTHR46904">
    <property type="entry name" value="CENTROMERE PROTEIN T"/>
    <property type="match status" value="1"/>
</dbReference>
<evidence type="ECO:0000256" key="3">
    <source>
        <dbReference type="ARBA" id="ARBA00010137"/>
    </source>
</evidence>
<feature type="compositionally biased region" description="Basic residues" evidence="6">
    <location>
        <begin position="199"/>
        <end position="208"/>
    </location>
</feature>